<gene>
    <name evidence="1" type="ORF">Acr_14g0004680</name>
</gene>
<name>A0A7J0FQ31_9ERIC</name>
<accession>A0A7J0FQ31</accession>
<reference evidence="1 2" key="1">
    <citation type="submission" date="2019-07" db="EMBL/GenBank/DDBJ databases">
        <title>De Novo Assembly of kiwifruit Actinidia rufa.</title>
        <authorList>
            <person name="Sugita-Konishi S."/>
            <person name="Sato K."/>
            <person name="Mori E."/>
            <person name="Abe Y."/>
            <person name="Kisaki G."/>
            <person name="Hamano K."/>
            <person name="Suezawa K."/>
            <person name="Otani M."/>
            <person name="Fukuda T."/>
            <person name="Manabe T."/>
            <person name="Gomi K."/>
            <person name="Tabuchi M."/>
            <person name="Akimitsu K."/>
            <person name="Kataoka I."/>
        </authorList>
    </citation>
    <scope>NUCLEOTIDE SEQUENCE [LARGE SCALE GENOMIC DNA]</scope>
    <source>
        <strain evidence="2">cv. Fuchu</strain>
    </source>
</reference>
<evidence type="ECO:0000313" key="2">
    <source>
        <dbReference type="Proteomes" id="UP000585474"/>
    </source>
</evidence>
<proteinExistence type="predicted"/>
<dbReference type="EMBL" id="BJWL01000014">
    <property type="protein sequence ID" value="GFZ00833.1"/>
    <property type="molecule type" value="Genomic_DNA"/>
</dbReference>
<dbReference type="Proteomes" id="UP000585474">
    <property type="component" value="Unassembled WGS sequence"/>
</dbReference>
<evidence type="ECO:0000313" key="1">
    <source>
        <dbReference type="EMBL" id="GFZ00833.1"/>
    </source>
</evidence>
<dbReference type="AlphaFoldDB" id="A0A7J0FQ31"/>
<organism evidence="1 2">
    <name type="scientific">Actinidia rufa</name>
    <dbReference type="NCBI Taxonomy" id="165716"/>
    <lineage>
        <taxon>Eukaryota</taxon>
        <taxon>Viridiplantae</taxon>
        <taxon>Streptophyta</taxon>
        <taxon>Embryophyta</taxon>
        <taxon>Tracheophyta</taxon>
        <taxon>Spermatophyta</taxon>
        <taxon>Magnoliopsida</taxon>
        <taxon>eudicotyledons</taxon>
        <taxon>Gunneridae</taxon>
        <taxon>Pentapetalae</taxon>
        <taxon>asterids</taxon>
        <taxon>Ericales</taxon>
        <taxon>Actinidiaceae</taxon>
        <taxon>Actinidia</taxon>
    </lineage>
</organism>
<keyword evidence="2" id="KW-1185">Reference proteome</keyword>
<protein>
    <submittedName>
        <fullName evidence="1">Uncharacterized protein</fullName>
    </submittedName>
</protein>
<sequence>MFWFLSQNSTGLALSTKGNILGARLQGGLGYTGGLGMGCKVGRERKGWTARAEAGAAGGGAWGLLAGLHWAVQHRGRAAQGGCSGGAGTTELCGCVGRRSYCTEQCDNFAGAERGGPRRGWITRLRKGCLAQSALDRVVAAQRREEEGCTEASGWWLLG</sequence>
<comment type="caution">
    <text evidence="1">The sequence shown here is derived from an EMBL/GenBank/DDBJ whole genome shotgun (WGS) entry which is preliminary data.</text>
</comment>